<dbReference type="InterPro" id="IPR027450">
    <property type="entry name" value="AlkB-like"/>
</dbReference>
<dbReference type="AlphaFoldDB" id="A0A165AL55"/>
<dbReference type="InterPro" id="IPR032854">
    <property type="entry name" value="ALKBH3"/>
</dbReference>
<protein>
    <recommendedName>
        <fullName evidence="2">Fe2OG dioxygenase domain-containing protein</fullName>
    </recommendedName>
</protein>
<dbReference type="InterPro" id="IPR037151">
    <property type="entry name" value="AlkB-like_sf"/>
</dbReference>
<proteinExistence type="predicted"/>
<accession>A0A165AL55</accession>
<dbReference type="OrthoDB" id="545910at2759"/>
<dbReference type="SUPFAM" id="SSF51197">
    <property type="entry name" value="Clavaminate synthase-like"/>
    <property type="match status" value="1"/>
</dbReference>
<evidence type="ECO:0000259" key="2">
    <source>
        <dbReference type="PROSITE" id="PS51471"/>
    </source>
</evidence>
<dbReference type="Proteomes" id="UP000076722">
    <property type="component" value="Unassembled WGS sequence"/>
</dbReference>
<feature type="non-terminal residue" evidence="3">
    <location>
        <position position="1"/>
    </location>
</feature>
<dbReference type="Gene3D" id="2.60.120.590">
    <property type="entry name" value="Alpha-ketoglutarate-dependent dioxygenase AlkB-like"/>
    <property type="match status" value="1"/>
</dbReference>
<dbReference type="Pfam" id="PF13532">
    <property type="entry name" value="2OG-FeII_Oxy_2"/>
    <property type="match status" value="1"/>
</dbReference>
<evidence type="ECO:0000256" key="1">
    <source>
        <dbReference type="SAM" id="MobiDB-lite"/>
    </source>
</evidence>
<feature type="compositionally biased region" description="Basic and acidic residues" evidence="1">
    <location>
        <begin position="70"/>
        <end position="79"/>
    </location>
</feature>
<evidence type="ECO:0000313" key="4">
    <source>
        <dbReference type="Proteomes" id="UP000076722"/>
    </source>
</evidence>
<dbReference type="GO" id="GO:0006307">
    <property type="term" value="P:DNA alkylation repair"/>
    <property type="evidence" value="ECO:0007669"/>
    <property type="project" value="InterPro"/>
</dbReference>
<sequence length="470" mass="52773">MDTDLLLGLLVSLLEPPIPENSALLDALAQADGDVDSAARLLRTRPTAQKGVKRKRSAGLDGWLTSPSKNSKETEHNSIDAKPSSSSSARPPQKKPLLIKETAPSRPSQTSHAKPPSINDVLRSPTKSADPPKPQRLVPRILATPALVAEHTSCTLHTSVLPPELASRLYYALLDASNTWTKNKWWLFERLVESPHKTTFFTRFPPGSDQYKEWRESANFWYNGNEESPAHHFLPEMEEACVHIERVVNDEIKKRPPFPLEWIGPSGRLEWHANVAAANRYDGTKESVGFHSDQLTHLGPYATIASLSLGVTRNFRLREVVPKEELPNRQAQTFNIPVSHNTLTIMHASTQEKFKHSIPPQSVLDAFRPAHPRPNAGPDDEIESSNSRINVTFRFFRPDFRPSTLPKCKCGFTCALRPDMKGRGADGLVRKYWWACFAGARNEGKGCNFWKVMDMKEEKRGPFYRPTIGP</sequence>
<dbReference type="GO" id="GO:0051213">
    <property type="term" value="F:dioxygenase activity"/>
    <property type="evidence" value="ECO:0007669"/>
    <property type="project" value="InterPro"/>
</dbReference>
<reference evidence="3 4" key="1">
    <citation type="journal article" date="2016" name="Mol. Biol. Evol.">
        <title>Comparative Genomics of Early-Diverging Mushroom-Forming Fungi Provides Insights into the Origins of Lignocellulose Decay Capabilities.</title>
        <authorList>
            <person name="Nagy L.G."/>
            <person name="Riley R."/>
            <person name="Tritt A."/>
            <person name="Adam C."/>
            <person name="Daum C."/>
            <person name="Floudas D."/>
            <person name="Sun H."/>
            <person name="Yadav J.S."/>
            <person name="Pangilinan J."/>
            <person name="Larsson K.H."/>
            <person name="Matsuura K."/>
            <person name="Barry K."/>
            <person name="Labutti K."/>
            <person name="Kuo R."/>
            <person name="Ohm R.A."/>
            <person name="Bhattacharya S.S."/>
            <person name="Shirouzu T."/>
            <person name="Yoshinaga Y."/>
            <person name="Martin F.M."/>
            <person name="Grigoriev I.V."/>
            <person name="Hibbett D.S."/>
        </authorList>
    </citation>
    <scope>NUCLEOTIDE SEQUENCE [LARGE SCALE GENOMIC DNA]</scope>
    <source>
        <strain evidence="3 4">HHB9708</strain>
    </source>
</reference>
<dbReference type="PANTHER" id="PTHR31212:SF4">
    <property type="entry name" value="ALPHA-KETOGLUTARATE-DEPENDENT DIOXYGENASE ALKB HOMOLOG 3"/>
    <property type="match status" value="1"/>
</dbReference>
<dbReference type="EMBL" id="KV419394">
    <property type="protein sequence ID" value="KZS99194.1"/>
    <property type="molecule type" value="Genomic_DNA"/>
</dbReference>
<dbReference type="PANTHER" id="PTHR31212">
    <property type="entry name" value="ALPHA-KETOGLUTARATE-DEPENDENT DIOXYGENASE ALKB HOMOLOG 3"/>
    <property type="match status" value="1"/>
</dbReference>
<dbReference type="STRING" id="1314777.A0A165AL55"/>
<dbReference type="PROSITE" id="PS51471">
    <property type="entry name" value="FE2OG_OXY"/>
    <property type="match status" value="1"/>
</dbReference>
<feature type="region of interest" description="Disordered" evidence="1">
    <location>
        <begin position="46"/>
        <end position="138"/>
    </location>
</feature>
<gene>
    <name evidence="3" type="ORF">SISNIDRAFT_448053</name>
</gene>
<organism evidence="3 4">
    <name type="scientific">Sistotremastrum niveocremeum HHB9708</name>
    <dbReference type="NCBI Taxonomy" id="1314777"/>
    <lineage>
        <taxon>Eukaryota</taxon>
        <taxon>Fungi</taxon>
        <taxon>Dikarya</taxon>
        <taxon>Basidiomycota</taxon>
        <taxon>Agaricomycotina</taxon>
        <taxon>Agaricomycetes</taxon>
        <taxon>Sistotremastrales</taxon>
        <taxon>Sistotremastraceae</taxon>
        <taxon>Sertulicium</taxon>
        <taxon>Sertulicium niveocremeum</taxon>
    </lineage>
</organism>
<name>A0A165AL55_9AGAM</name>
<keyword evidence="4" id="KW-1185">Reference proteome</keyword>
<feature type="domain" description="Fe2OG dioxygenase" evidence="2">
    <location>
        <begin position="272"/>
        <end position="397"/>
    </location>
</feature>
<dbReference type="InterPro" id="IPR005123">
    <property type="entry name" value="Oxoglu/Fe-dep_dioxygenase_dom"/>
</dbReference>
<evidence type="ECO:0000313" key="3">
    <source>
        <dbReference type="EMBL" id="KZS99194.1"/>
    </source>
</evidence>